<dbReference type="AlphaFoldDB" id="A0A0F9JSI2"/>
<comment type="caution">
    <text evidence="1">The sequence shown here is derived from an EMBL/GenBank/DDBJ whole genome shotgun (WGS) entry which is preliminary data.</text>
</comment>
<gene>
    <name evidence="1" type="ORF">LCGC14_1417320</name>
</gene>
<dbReference type="EMBL" id="LAZR01009409">
    <property type="protein sequence ID" value="KKM72764.1"/>
    <property type="molecule type" value="Genomic_DNA"/>
</dbReference>
<sequence>MKGDFEDEVNPTVPKKGHVAVRGRIKSVKHGVNIEMQIRTLGTITHGNVARNAILGILACCVREGMDPSNVQPVLDEAAEAYSDKSTETWDFGLELER</sequence>
<reference evidence="1" key="1">
    <citation type="journal article" date="2015" name="Nature">
        <title>Complex archaea that bridge the gap between prokaryotes and eukaryotes.</title>
        <authorList>
            <person name="Spang A."/>
            <person name="Saw J.H."/>
            <person name="Jorgensen S.L."/>
            <person name="Zaremba-Niedzwiedzka K."/>
            <person name="Martijn J."/>
            <person name="Lind A.E."/>
            <person name="van Eijk R."/>
            <person name="Schleper C."/>
            <person name="Guy L."/>
            <person name="Ettema T.J."/>
        </authorList>
    </citation>
    <scope>NUCLEOTIDE SEQUENCE</scope>
</reference>
<proteinExistence type="predicted"/>
<accession>A0A0F9JSI2</accession>
<evidence type="ECO:0000313" key="1">
    <source>
        <dbReference type="EMBL" id="KKM72764.1"/>
    </source>
</evidence>
<organism evidence="1">
    <name type="scientific">marine sediment metagenome</name>
    <dbReference type="NCBI Taxonomy" id="412755"/>
    <lineage>
        <taxon>unclassified sequences</taxon>
        <taxon>metagenomes</taxon>
        <taxon>ecological metagenomes</taxon>
    </lineage>
</organism>
<protein>
    <submittedName>
        <fullName evidence="1">Uncharacterized protein</fullName>
    </submittedName>
</protein>
<name>A0A0F9JSI2_9ZZZZ</name>